<gene>
    <name evidence="2" type="ORF">MNBD_GAMMA21-2307</name>
</gene>
<evidence type="ECO:0008006" key="3">
    <source>
        <dbReference type="Google" id="ProtNLM"/>
    </source>
</evidence>
<keyword evidence="1" id="KW-0812">Transmembrane</keyword>
<dbReference type="AlphaFoldDB" id="A0A3B1A553"/>
<reference evidence="2" key="1">
    <citation type="submission" date="2018-06" db="EMBL/GenBank/DDBJ databases">
        <authorList>
            <person name="Zhirakovskaya E."/>
        </authorList>
    </citation>
    <scope>NUCLEOTIDE SEQUENCE</scope>
</reference>
<accession>A0A3B1A553</accession>
<organism evidence="2">
    <name type="scientific">hydrothermal vent metagenome</name>
    <dbReference type="NCBI Taxonomy" id="652676"/>
    <lineage>
        <taxon>unclassified sequences</taxon>
        <taxon>metagenomes</taxon>
        <taxon>ecological metagenomes</taxon>
    </lineage>
</organism>
<dbReference type="EMBL" id="UOFR01000079">
    <property type="protein sequence ID" value="VAX00866.1"/>
    <property type="molecule type" value="Genomic_DNA"/>
</dbReference>
<feature type="transmembrane region" description="Helical" evidence="1">
    <location>
        <begin position="21"/>
        <end position="45"/>
    </location>
</feature>
<feature type="transmembrane region" description="Helical" evidence="1">
    <location>
        <begin position="57"/>
        <end position="77"/>
    </location>
</feature>
<sequence length="179" mass="20166">MHTLFRLFFDIALLRKGPQDVPYSLFLLVFLFVFEFTMDIAINLIPDFEGKTLDFWINARFYVVANAVIVVFIYIIFKFYGKADRFVQSLTAITGAGLILIFIQLPAKFLVMNSAGNEPSMPVALAVLFSLVVLVWNLAIYINVFRLALSTSRINAGMLSFVILILSLFLRSLLVPVAA</sequence>
<evidence type="ECO:0000256" key="1">
    <source>
        <dbReference type="SAM" id="Phobius"/>
    </source>
</evidence>
<protein>
    <recommendedName>
        <fullName evidence="3">Yip1 domain-containing protein</fullName>
    </recommendedName>
</protein>
<feature type="transmembrane region" description="Helical" evidence="1">
    <location>
        <begin position="123"/>
        <end position="144"/>
    </location>
</feature>
<feature type="transmembrane region" description="Helical" evidence="1">
    <location>
        <begin position="89"/>
        <end position="111"/>
    </location>
</feature>
<proteinExistence type="predicted"/>
<feature type="transmembrane region" description="Helical" evidence="1">
    <location>
        <begin position="156"/>
        <end position="174"/>
    </location>
</feature>
<keyword evidence="1" id="KW-1133">Transmembrane helix</keyword>
<name>A0A3B1A553_9ZZZZ</name>
<evidence type="ECO:0000313" key="2">
    <source>
        <dbReference type="EMBL" id="VAX00866.1"/>
    </source>
</evidence>
<keyword evidence="1" id="KW-0472">Membrane</keyword>